<keyword evidence="3 4" id="KW-0687">Ribonucleoprotein</keyword>
<evidence type="ECO:0000256" key="2">
    <source>
        <dbReference type="ARBA" id="ARBA00022980"/>
    </source>
</evidence>
<evidence type="ECO:0000313" key="7">
    <source>
        <dbReference type="Proteomes" id="UP001153678"/>
    </source>
</evidence>
<dbReference type="PROSITE" id="PS00055">
    <property type="entry name" value="RIBOSOMAL_S12"/>
    <property type="match status" value="1"/>
</dbReference>
<dbReference type="InterPro" id="IPR012340">
    <property type="entry name" value="NA-bd_OB-fold"/>
</dbReference>
<dbReference type="NCBIfam" id="TIGR00981">
    <property type="entry name" value="rpsL_bact"/>
    <property type="match status" value="1"/>
</dbReference>
<dbReference type="InterPro" id="IPR005679">
    <property type="entry name" value="Ribosomal_uS12_bac"/>
</dbReference>
<evidence type="ECO:0000256" key="5">
    <source>
        <dbReference type="SAM" id="MobiDB-lite"/>
    </source>
</evidence>
<dbReference type="AlphaFoldDB" id="A0A9W4SSS4"/>
<dbReference type="Pfam" id="PF00164">
    <property type="entry name" value="Ribosom_S12_S23"/>
    <property type="match status" value="1"/>
</dbReference>
<dbReference type="GO" id="GO:0015935">
    <property type="term" value="C:small ribosomal subunit"/>
    <property type="evidence" value="ECO:0007669"/>
    <property type="project" value="InterPro"/>
</dbReference>
<evidence type="ECO:0000256" key="1">
    <source>
        <dbReference type="ARBA" id="ARBA00005657"/>
    </source>
</evidence>
<dbReference type="GO" id="GO:0006412">
    <property type="term" value="P:translation"/>
    <property type="evidence" value="ECO:0007669"/>
    <property type="project" value="InterPro"/>
</dbReference>
<dbReference type="EMBL" id="CAMKVN010002033">
    <property type="protein sequence ID" value="CAI2179254.1"/>
    <property type="molecule type" value="Genomic_DNA"/>
</dbReference>
<evidence type="ECO:0000256" key="4">
    <source>
        <dbReference type="RuleBase" id="RU003622"/>
    </source>
</evidence>
<organism evidence="6 7">
    <name type="scientific">Funneliformis geosporum</name>
    <dbReference type="NCBI Taxonomy" id="1117311"/>
    <lineage>
        <taxon>Eukaryota</taxon>
        <taxon>Fungi</taxon>
        <taxon>Fungi incertae sedis</taxon>
        <taxon>Mucoromycota</taxon>
        <taxon>Glomeromycotina</taxon>
        <taxon>Glomeromycetes</taxon>
        <taxon>Glomerales</taxon>
        <taxon>Glomeraceae</taxon>
        <taxon>Funneliformis</taxon>
    </lineage>
</organism>
<evidence type="ECO:0000256" key="3">
    <source>
        <dbReference type="ARBA" id="ARBA00023274"/>
    </source>
</evidence>
<comment type="similarity">
    <text evidence="1 4">Belongs to the universal ribosomal protein uS12 family.</text>
</comment>
<dbReference type="PIRSF" id="PIRSF002133">
    <property type="entry name" value="Ribosomal_S12/S23"/>
    <property type="match status" value="1"/>
</dbReference>
<dbReference type="PANTHER" id="PTHR11652">
    <property type="entry name" value="30S RIBOSOMAL PROTEIN S12 FAMILY MEMBER"/>
    <property type="match status" value="1"/>
</dbReference>
<gene>
    <name evidence="6" type="ORF">FWILDA_LOCUS8996</name>
</gene>
<dbReference type="PRINTS" id="PR01034">
    <property type="entry name" value="RIBOSOMALS12"/>
</dbReference>
<sequence>MPTTNQLINNPRKPKVNKTKSSALKTSYNSLKKIHFPVNRPQISGICKKVGTLGPKKPNSANRAYARVLLKNKKEITVHIPGEKHNLQEYSLVLISGGGAQDLPGVKYSVIRG</sequence>
<dbReference type="InterPro" id="IPR006032">
    <property type="entry name" value="Ribosomal_uS12"/>
</dbReference>
<protein>
    <submittedName>
        <fullName evidence="6">14399_t:CDS:1</fullName>
    </submittedName>
</protein>
<dbReference type="Gene3D" id="2.40.50.140">
    <property type="entry name" value="Nucleic acid-binding proteins"/>
    <property type="match status" value="1"/>
</dbReference>
<comment type="caution">
    <text evidence="6">The sequence shown here is derived from an EMBL/GenBank/DDBJ whole genome shotgun (WGS) entry which is preliminary data.</text>
</comment>
<dbReference type="GO" id="GO:0003735">
    <property type="term" value="F:structural constituent of ribosome"/>
    <property type="evidence" value="ECO:0007669"/>
    <property type="project" value="InterPro"/>
</dbReference>
<dbReference type="SUPFAM" id="SSF50249">
    <property type="entry name" value="Nucleic acid-binding proteins"/>
    <property type="match status" value="1"/>
</dbReference>
<feature type="region of interest" description="Disordered" evidence="5">
    <location>
        <begin position="1"/>
        <end position="23"/>
    </location>
</feature>
<name>A0A9W4SSS4_9GLOM</name>
<dbReference type="Proteomes" id="UP001153678">
    <property type="component" value="Unassembled WGS sequence"/>
</dbReference>
<keyword evidence="7" id="KW-1185">Reference proteome</keyword>
<keyword evidence="2 4" id="KW-0689">Ribosomal protein</keyword>
<reference evidence="6" key="1">
    <citation type="submission" date="2022-08" db="EMBL/GenBank/DDBJ databases">
        <authorList>
            <person name="Kallberg Y."/>
            <person name="Tangrot J."/>
            <person name="Rosling A."/>
        </authorList>
    </citation>
    <scope>NUCLEOTIDE SEQUENCE</scope>
    <source>
        <strain evidence="6">Wild A</strain>
    </source>
</reference>
<accession>A0A9W4SSS4</accession>
<proteinExistence type="inferred from homology"/>
<dbReference type="OrthoDB" id="361013at2759"/>
<evidence type="ECO:0000313" key="6">
    <source>
        <dbReference type="EMBL" id="CAI2179254.1"/>
    </source>
</evidence>